<dbReference type="InterPro" id="IPR005158">
    <property type="entry name" value="BTAD"/>
</dbReference>
<dbReference type="Pfam" id="PF03704">
    <property type="entry name" value="BTAD"/>
    <property type="match status" value="1"/>
</dbReference>
<feature type="domain" description="Bacterial transcriptional activator" evidence="1">
    <location>
        <begin position="108"/>
        <end position="245"/>
    </location>
</feature>
<evidence type="ECO:0000313" key="3">
    <source>
        <dbReference type="Proteomes" id="UP001074726"/>
    </source>
</evidence>
<name>A0ABT4CAD2_9ACTN</name>
<dbReference type="InterPro" id="IPR011990">
    <property type="entry name" value="TPR-like_helical_dom_sf"/>
</dbReference>
<proteinExistence type="predicted"/>
<evidence type="ECO:0000313" key="2">
    <source>
        <dbReference type="EMBL" id="MCY4725928.1"/>
    </source>
</evidence>
<dbReference type="PANTHER" id="PTHR35807">
    <property type="entry name" value="TRANSCRIPTIONAL REGULATOR REDD-RELATED"/>
    <property type="match status" value="1"/>
</dbReference>
<dbReference type="EMBL" id="JAPPUX010000002">
    <property type="protein sequence ID" value="MCY4725928.1"/>
    <property type="molecule type" value="Genomic_DNA"/>
</dbReference>
<dbReference type="Proteomes" id="UP001074726">
    <property type="component" value="Unassembled WGS sequence"/>
</dbReference>
<dbReference type="SUPFAM" id="SSF48452">
    <property type="entry name" value="TPR-like"/>
    <property type="match status" value="1"/>
</dbReference>
<dbReference type="Gene3D" id="1.10.10.10">
    <property type="entry name" value="Winged helix-like DNA-binding domain superfamily/Winged helix DNA-binding domain"/>
    <property type="match status" value="1"/>
</dbReference>
<dbReference type="InterPro" id="IPR036388">
    <property type="entry name" value="WH-like_DNA-bd_sf"/>
</dbReference>
<dbReference type="RefSeq" id="WP_268110746.1">
    <property type="nucleotide sequence ID" value="NZ_JAPPUX010000002.1"/>
</dbReference>
<comment type="caution">
    <text evidence="2">The sequence shown here is derived from an EMBL/GenBank/DDBJ whole genome shotgun (WGS) entry which is preliminary data.</text>
</comment>
<dbReference type="Gene3D" id="1.25.40.10">
    <property type="entry name" value="Tetratricopeptide repeat domain"/>
    <property type="match status" value="1"/>
</dbReference>
<sequence>MEVPAFVAGGAGVASDHVSLELLDGFRLCAGTEQVQLSETAQRLVAFVALGGHPLRRPLVAGTLWPEKTESRASANLRSTLWRLNAAGPRPAIVCAGSALVLDPSVCVDIVALQRQGWALLDRATGRVPELGTDWFSKELLPGWYDDWVILERERLGQLQIRFMEALVHRLRERGELARAIDQAMRLVALDPLRERSQLALIQALVAEGSWGRARWQAEQYCELLDGAFGVHASEAFMAAYRTLLPFEQALSP</sequence>
<organism evidence="2 3">
    <name type="scientific">Nocardioides pini</name>
    <dbReference type="NCBI Taxonomy" id="2975053"/>
    <lineage>
        <taxon>Bacteria</taxon>
        <taxon>Bacillati</taxon>
        <taxon>Actinomycetota</taxon>
        <taxon>Actinomycetes</taxon>
        <taxon>Propionibacteriales</taxon>
        <taxon>Nocardioidaceae</taxon>
        <taxon>Nocardioides</taxon>
    </lineage>
</organism>
<keyword evidence="3" id="KW-1185">Reference proteome</keyword>
<reference evidence="2" key="1">
    <citation type="submission" date="2022-08" db="EMBL/GenBank/DDBJ databases">
        <title>Genome sequencing of Nocardioides sp. STR2.</title>
        <authorList>
            <person name="So Y."/>
        </authorList>
    </citation>
    <scope>NUCLEOTIDE SEQUENCE</scope>
    <source>
        <strain evidence="2">STR2</strain>
    </source>
</reference>
<accession>A0ABT4CAD2</accession>
<gene>
    <name evidence="2" type="ORF">NYO98_06535</name>
</gene>
<evidence type="ECO:0000259" key="1">
    <source>
        <dbReference type="SMART" id="SM01043"/>
    </source>
</evidence>
<dbReference type="InterPro" id="IPR051677">
    <property type="entry name" value="AfsR-DnrI-RedD_regulator"/>
</dbReference>
<dbReference type="SMART" id="SM01043">
    <property type="entry name" value="BTAD"/>
    <property type="match status" value="1"/>
</dbReference>
<protein>
    <submittedName>
        <fullName evidence="2">BTAD domain-containing putative transcriptional regulator</fullName>
    </submittedName>
</protein>